<dbReference type="Proteomes" id="UP000240739">
    <property type="component" value="Unassembled WGS sequence"/>
</dbReference>
<keyword evidence="3" id="KW-1185">Reference proteome</keyword>
<sequence>MHRGPDADAEGGGVPGAAEPGGLAGGDRADEVLEGRAARARLVLRALGVLALVLVAEDHAVDRGLLAREPQVGDAEGLQAPDRVVGGHPLGGVVQGGAEADEAVLDQLVD</sequence>
<name>A0A2T4UFI6_9ACTN</name>
<feature type="region of interest" description="Disordered" evidence="1">
    <location>
        <begin position="1"/>
        <end position="28"/>
    </location>
</feature>
<reference evidence="2 3" key="1">
    <citation type="submission" date="2018-03" db="EMBL/GenBank/DDBJ databases">
        <title>Aquarubrobacter algicola gen. nov., sp. nov., a novel actinobacterium isolated from shallow eutrophic lake during the end of cyanobacterial harmful algal blooms.</title>
        <authorList>
            <person name="Chun S.J."/>
        </authorList>
    </citation>
    <scope>NUCLEOTIDE SEQUENCE [LARGE SCALE GENOMIC DNA]</scope>
    <source>
        <strain evidence="2 3">Seoho-28</strain>
    </source>
</reference>
<accession>A0A2T4UFI6</accession>
<dbReference type="EMBL" id="PYYB01000002">
    <property type="protein sequence ID" value="PTL56543.1"/>
    <property type="molecule type" value="Genomic_DNA"/>
</dbReference>
<evidence type="ECO:0000256" key="1">
    <source>
        <dbReference type="SAM" id="MobiDB-lite"/>
    </source>
</evidence>
<organism evidence="2 3">
    <name type="scientific">Paraconexibacter algicola</name>
    <dbReference type="NCBI Taxonomy" id="2133960"/>
    <lineage>
        <taxon>Bacteria</taxon>
        <taxon>Bacillati</taxon>
        <taxon>Actinomycetota</taxon>
        <taxon>Thermoleophilia</taxon>
        <taxon>Solirubrobacterales</taxon>
        <taxon>Paraconexibacteraceae</taxon>
        <taxon>Paraconexibacter</taxon>
    </lineage>
</organism>
<comment type="caution">
    <text evidence="2">The sequence shown here is derived from an EMBL/GenBank/DDBJ whole genome shotgun (WGS) entry which is preliminary data.</text>
</comment>
<protein>
    <submittedName>
        <fullName evidence="2">Uncharacterized protein</fullName>
    </submittedName>
</protein>
<gene>
    <name evidence="2" type="ORF">C7Y72_16465</name>
</gene>
<dbReference type="AlphaFoldDB" id="A0A2T4UFI6"/>
<evidence type="ECO:0000313" key="3">
    <source>
        <dbReference type="Proteomes" id="UP000240739"/>
    </source>
</evidence>
<evidence type="ECO:0000313" key="2">
    <source>
        <dbReference type="EMBL" id="PTL56543.1"/>
    </source>
</evidence>
<proteinExistence type="predicted"/>